<comment type="caution">
    <text evidence="2">The sequence shown here is derived from an EMBL/GenBank/DDBJ whole genome shotgun (WGS) entry which is preliminary data.</text>
</comment>
<sequence>MVEHWVVYITMVDHKTTTTKKNRSEEDDTAETPVTVLQLCFEQPSIKRSLLRDTDGNVKTFHREREGEKSERERKKETERELRACKGDV</sequence>
<keyword evidence="3" id="KW-1185">Reference proteome</keyword>
<gene>
    <name evidence="2" type="ORF">KIN20_003741</name>
</gene>
<name>A0AAD5MG27_PARTN</name>
<dbReference type="EMBL" id="JAHQIW010000507">
    <property type="protein sequence ID" value="KAJ1348441.1"/>
    <property type="molecule type" value="Genomic_DNA"/>
</dbReference>
<accession>A0AAD5MG27</accession>
<dbReference type="AlphaFoldDB" id="A0AAD5MG27"/>
<organism evidence="2 3">
    <name type="scientific">Parelaphostrongylus tenuis</name>
    <name type="common">Meningeal worm</name>
    <dbReference type="NCBI Taxonomy" id="148309"/>
    <lineage>
        <taxon>Eukaryota</taxon>
        <taxon>Metazoa</taxon>
        <taxon>Ecdysozoa</taxon>
        <taxon>Nematoda</taxon>
        <taxon>Chromadorea</taxon>
        <taxon>Rhabditida</taxon>
        <taxon>Rhabditina</taxon>
        <taxon>Rhabditomorpha</taxon>
        <taxon>Strongyloidea</taxon>
        <taxon>Metastrongylidae</taxon>
        <taxon>Parelaphostrongylus</taxon>
    </lineage>
</organism>
<evidence type="ECO:0000256" key="1">
    <source>
        <dbReference type="SAM" id="MobiDB-lite"/>
    </source>
</evidence>
<evidence type="ECO:0000313" key="2">
    <source>
        <dbReference type="EMBL" id="KAJ1348441.1"/>
    </source>
</evidence>
<evidence type="ECO:0000313" key="3">
    <source>
        <dbReference type="Proteomes" id="UP001196413"/>
    </source>
</evidence>
<dbReference type="Proteomes" id="UP001196413">
    <property type="component" value="Unassembled WGS sequence"/>
</dbReference>
<protein>
    <submittedName>
        <fullName evidence="2">Uncharacterized protein</fullName>
    </submittedName>
</protein>
<proteinExistence type="predicted"/>
<reference evidence="2" key="1">
    <citation type="submission" date="2021-06" db="EMBL/GenBank/DDBJ databases">
        <title>Parelaphostrongylus tenuis whole genome reference sequence.</title>
        <authorList>
            <person name="Garwood T.J."/>
            <person name="Larsen P.A."/>
            <person name="Fountain-Jones N.M."/>
            <person name="Garbe J.R."/>
            <person name="Macchietto M.G."/>
            <person name="Kania S.A."/>
            <person name="Gerhold R.W."/>
            <person name="Richards J.E."/>
            <person name="Wolf T.M."/>
        </authorList>
    </citation>
    <scope>NUCLEOTIDE SEQUENCE</scope>
    <source>
        <strain evidence="2">MNPRO001-30</strain>
        <tissue evidence="2">Meninges</tissue>
    </source>
</reference>
<feature type="region of interest" description="Disordered" evidence="1">
    <location>
        <begin position="60"/>
        <end position="89"/>
    </location>
</feature>